<dbReference type="RefSeq" id="XP_046004227.1">
    <property type="nucleotide sequence ID" value="XM_046161705.1"/>
</dbReference>
<dbReference type="GeneID" id="70191251"/>
<reference evidence="2" key="1">
    <citation type="journal article" date="2021" name="Nat. Commun.">
        <title>Genetic determinants of endophytism in the Arabidopsis root mycobiome.</title>
        <authorList>
            <person name="Mesny F."/>
            <person name="Miyauchi S."/>
            <person name="Thiergart T."/>
            <person name="Pickel B."/>
            <person name="Atanasova L."/>
            <person name="Karlsson M."/>
            <person name="Huettel B."/>
            <person name="Barry K.W."/>
            <person name="Haridas S."/>
            <person name="Chen C."/>
            <person name="Bauer D."/>
            <person name="Andreopoulos W."/>
            <person name="Pangilinan J."/>
            <person name="LaButti K."/>
            <person name="Riley R."/>
            <person name="Lipzen A."/>
            <person name="Clum A."/>
            <person name="Drula E."/>
            <person name="Henrissat B."/>
            <person name="Kohler A."/>
            <person name="Grigoriev I.V."/>
            <person name="Martin F.M."/>
            <person name="Hacquard S."/>
        </authorList>
    </citation>
    <scope>NUCLEOTIDE SEQUENCE</scope>
    <source>
        <strain evidence="2">MPI-CAGE-CH-0230</strain>
    </source>
</reference>
<organism evidence="2 3">
    <name type="scientific">Microdochium trichocladiopsis</name>
    <dbReference type="NCBI Taxonomy" id="1682393"/>
    <lineage>
        <taxon>Eukaryota</taxon>
        <taxon>Fungi</taxon>
        <taxon>Dikarya</taxon>
        <taxon>Ascomycota</taxon>
        <taxon>Pezizomycotina</taxon>
        <taxon>Sordariomycetes</taxon>
        <taxon>Xylariomycetidae</taxon>
        <taxon>Xylariales</taxon>
        <taxon>Microdochiaceae</taxon>
        <taxon>Microdochium</taxon>
    </lineage>
</organism>
<comment type="caution">
    <text evidence="2">The sequence shown here is derived from an EMBL/GenBank/DDBJ whole genome shotgun (WGS) entry which is preliminary data.</text>
</comment>
<accession>A0A9P9BHG3</accession>
<dbReference type="AlphaFoldDB" id="A0A9P9BHG3"/>
<dbReference type="EMBL" id="JAGTJQ010000017">
    <property type="protein sequence ID" value="KAH7010696.1"/>
    <property type="molecule type" value="Genomic_DNA"/>
</dbReference>
<evidence type="ECO:0000313" key="3">
    <source>
        <dbReference type="Proteomes" id="UP000756346"/>
    </source>
</evidence>
<sequence length="267" mass="30133">MAENMVYDNGQQCSNPDSHVQAAHIHRSRFATDQLNQDHPSARLQRDGLGTDQPPQSTLAPSSLMTKGRQQSGDPRQTKERTRTPSSLRPLETSIDIKRDRSLPVDAGLAVIKTPKIEPASGHPSMSPLLGIPSLVPSATCLHGTTKERYKRRREDSEHLPDARRRKARRIAFKFPVMVPWDHSYTLKELRCQLDDTTGHIKVMVTWEESVVPLSAFFISKTWQELENHVPRDCLELLLRTAVTGTWVDVNDMGEFMASHLQVGMIK</sequence>
<gene>
    <name evidence="2" type="ORF">B0I36DRAFT_401580</name>
</gene>
<evidence type="ECO:0000256" key="1">
    <source>
        <dbReference type="SAM" id="MobiDB-lite"/>
    </source>
</evidence>
<feature type="compositionally biased region" description="Polar residues" evidence="1">
    <location>
        <begin position="9"/>
        <end position="18"/>
    </location>
</feature>
<protein>
    <submittedName>
        <fullName evidence="2">Uncharacterized protein</fullName>
    </submittedName>
</protein>
<evidence type="ECO:0000313" key="2">
    <source>
        <dbReference type="EMBL" id="KAH7010696.1"/>
    </source>
</evidence>
<dbReference type="Proteomes" id="UP000756346">
    <property type="component" value="Unassembled WGS sequence"/>
</dbReference>
<feature type="region of interest" description="Disordered" evidence="1">
    <location>
        <begin position="1"/>
        <end position="99"/>
    </location>
</feature>
<keyword evidence="3" id="KW-1185">Reference proteome</keyword>
<feature type="compositionally biased region" description="Polar residues" evidence="1">
    <location>
        <begin position="53"/>
        <end position="75"/>
    </location>
</feature>
<proteinExistence type="predicted"/>
<name>A0A9P9BHG3_9PEZI</name>